<gene>
    <name evidence="10" type="primary">mnmC</name>
    <name evidence="13" type="ORF">CVP05_09470</name>
</gene>
<dbReference type="InterPro" id="IPR008471">
    <property type="entry name" value="MnmC-like_methylTransf"/>
</dbReference>
<dbReference type="OrthoDB" id="9786494at2"/>
<keyword evidence="9 10" id="KW-0511">Multifunctional enzyme</keyword>
<evidence type="ECO:0000256" key="10">
    <source>
        <dbReference type="HAMAP-Rule" id="MF_01102"/>
    </source>
</evidence>
<dbReference type="Pfam" id="PF01266">
    <property type="entry name" value="DAO"/>
    <property type="match status" value="1"/>
</dbReference>
<keyword evidence="8 10" id="KW-0560">Oxidoreductase</keyword>
<reference evidence="13 14" key="1">
    <citation type="submission" date="2017-11" db="EMBL/GenBank/DDBJ databases">
        <title>Reclassification of Bisgaard taxon 7 as Conservatibacter flavescens gen. nov., sp. nov.</title>
        <authorList>
            <person name="Christensen H."/>
        </authorList>
    </citation>
    <scope>NUCLEOTIDE SEQUENCE [LARGE SCALE GENOMIC DNA]</scope>
    <source>
        <strain evidence="13 14">7_4</strain>
    </source>
</reference>
<dbReference type="GO" id="GO:0005737">
    <property type="term" value="C:cytoplasm"/>
    <property type="evidence" value="ECO:0007669"/>
    <property type="project" value="UniProtKB-SubCell"/>
</dbReference>
<dbReference type="Proteomes" id="UP000229329">
    <property type="component" value="Unassembled WGS sequence"/>
</dbReference>
<evidence type="ECO:0000256" key="5">
    <source>
        <dbReference type="ARBA" id="ARBA00022691"/>
    </source>
</evidence>
<feature type="domain" description="FAD dependent oxidoreductase" evidence="11">
    <location>
        <begin position="267"/>
        <end position="640"/>
    </location>
</feature>
<dbReference type="Pfam" id="PF05430">
    <property type="entry name" value="Methyltransf_30"/>
    <property type="match status" value="1"/>
</dbReference>
<evidence type="ECO:0000256" key="6">
    <source>
        <dbReference type="ARBA" id="ARBA00022694"/>
    </source>
</evidence>
<dbReference type="InterPro" id="IPR047785">
    <property type="entry name" value="tRNA_MNMC2"/>
</dbReference>
<dbReference type="GO" id="GO:0002098">
    <property type="term" value="P:tRNA wobble uridine modification"/>
    <property type="evidence" value="ECO:0007669"/>
    <property type="project" value="TreeGrafter"/>
</dbReference>
<dbReference type="HAMAP" id="MF_01102">
    <property type="entry name" value="MnmC"/>
    <property type="match status" value="1"/>
</dbReference>
<dbReference type="RefSeq" id="WP_100289332.1">
    <property type="nucleotide sequence ID" value="NZ_PHHA01000021.1"/>
</dbReference>
<dbReference type="EC" id="2.1.1.61" evidence="10"/>
<keyword evidence="6 10" id="KW-0819">tRNA processing</keyword>
<comment type="function">
    <text evidence="10">Catalyzes the last two steps in the biosynthesis of 5-methylaminomethyl-2-thiouridine (mnm(5)s(2)U) at the wobble position (U34) in tRNA. Catalyzes the FAD-dependent demodification of cmnm(5)s(2)U34 to nm(5)s(2)U34, followed by the transfer of a methyl group from S-adenosyl-L-methionine to nm(5)s(2)U34, to form mnm(5)s(2)U34.</text>
</comment>
<comment type="similarity">
    <text evidence="10">In the N-terminal section; belongs to the methyltransferase superfamily. tRNA (mnm(5)s(2)U34)-methyltransferase family.</text>
</comment>
<dbReference type="NCBIfam" id="NF002484">
    <property type="entry name" value="PRK01747.1-5"/>
    <property type="match status" value="1"/>
</dbReference>
<feature type="region of interest" description="FAD-dependent cmnm(5)s(2)U34 oxidoreductase" evidence="10">
    <location>
        <begin position="271"/>
        <end position="677"/>
    </location>
</feature>
<organism evidence="13 14">
    <name type="scientific">Conservatibacter flavescens</name>
    <dbReference type="NCBI Taxonomy" id="28161"/>
    <lineage>
        <taxon>Bacteria</taxon>
        <taxon>Pseudomonadati</taxon>
        <taxon>Pseudomonadota</taxon>
        <taxon>Gammaproteobacteria</taxon>
        <taxon>Pasteurellales</taxon>
        <taxon>Pasteurellaceae</taxon>
        <taxon>Conservatibacter</taxon>
    </lineage>
</organism>
<evidence type="ECO:0000313" key="13">
    <source>
        <dbReference type="EMBL" id="PJG84761.1"/>
    </source>
</evidence>
<dbReference type="InterPro" id="IPR023032">
    <property type="entry name" value="tRNA_MAMT_biosynth_bifunc_MnmC"/>
</dbReference>
<keyword evidence="2 10" id="KW-0489">Methyltransferase</keyword>
<dbReference type="NCBIfam" id="NF033855">
    <property type="entry name" value="tRNA_MNMC2"/>
    <property type="match status" value="1"/>
</dbReference>
<keyword evidence="7 10" id="KW-0274">FAD</keyword>
<keyword evidence="5 10" id="KW-0949">S-adenosyl-L-methionine</keyword>
<comment type="catalytic activity">
    <reaction evidence="10">
        <text>5-aminomethyl-2-thiouridine(34) in tRNA + S-adenosyl-L-methionine = 5-methylaminomethyl-2-thiouridine(34) in tRNA + S-adenosyl-L-homocysteine + H(+)</text>
        <dbReference type="Rhea" id="RHEA:19569"/>
        <dbReference type="Rhea" id="RHEA-COMP:10195"/>
        <dbReference type="Rhea" id="RHEA-COMP:10197"/>
        <dbReference type="ChEBI" id="CHEBI:15378"/>
        <dbReference type="ChEBI" id="CHEBI:57856"/>
        <dbReference type="ChEBI" id="CHEBI:59789"/>
        <dbReference type="ChEBI" id="CHEBI:74454"/>
        <dbReference type="ChEBI" id="CHEBI:74455"/>
        <dbReference type="EC" id="2.1.1.61"/>
    </reaction>
</comment>
<comment type="cofactor">
    <cofactor evidence="10">
        <name>FAD</name>
        <dbReference type="ChEBI" id="CHEBI:57692"/>
    </cofactor>
</comment>
<dbReference type="PANTHER" id="PTHR13847">
    <property type="entry name" value="SARCOSINE DEHYDROGENASE-RELATED"/>
    <property type="match status" value="1"/>
</dbReference>
<dbReference type="Gene3D" id="3.50.50.60">
    <property type="entry name" value="FAD/NAD(P)-binding domain"/>
    <property type="match status" value="1"/>
</dbReference>
<dbReference type="Gene3D" id="3.30.9.10">
    <property type="entry name" value="D-Amino Acid Oxidase, subunit A, domain 2"/>
    <property type="match status" value="1"/>
</dbReference>
<evidence type="ECO:0000256" key="1">
    <source>
        <dbReference type="ARBA" id="ARBA00022490"/>
    </source>
</evidence>
<dbReference type="GO" id="GO:0016645">
    <property type="term" value="F:oxidoreductase activity, acting on the CH-NH group of donors"/>
    <property type="evidence" value="ECO:0007669"/>
    <property type="project" value="InterPro"/>
</dbReference>
<evidence type="ECO:0000259" key="12">
    <source>
        <dbReference type="Pfam" id="PF05430"/>
    </source>
</evidence>
<evidence type="ECO:0000259" key="11">
    <source>
        <dbReference type="Pfam" id="PF01266"/>
    </source>
</evidence>
<dbReference type="NCBIfam" id="NF002481">
    <property type="entry name" value="PRK01747.1-2"/>
    <property type="match status" value="1"/>
</dbReference>
<dbReference type="GO" id="GO:0032259">
    <property type="term" value="P:methylation"/>
    <property type="evidence" value="ECO:0007669"/>
    <property type="project" value="UniProtKB-KW"/>
</dbReference>
<evidence type="ECO:0000256" key="3">
    <source>
        <dbReference type="ARBA" id="ARBA00022630"/>
    </source>
</evidence>
<keyword evidence="3 10" id="KW-0285">Flavoprotein</keyword>
<name>A0A2M8S0S8_9PAST</name>
<dbReference type="GO" id="GO:0004808">
    <property type="term" value="F:tRNA (5-methylaminomethyl-2-thiouridylate)(34)-methyltransferase activity"/>
    <property type="evidence" value="ECO:0007669"/>
    <property type="project" value="UniProtKB-EC"/>
</dbReference>
<keyword evidence="4 10" id="KW-0808">Transferase</keyword>
<comment type="caution">
    <text evidence="13">The sequence shown here is derived from an EMBL/GenBank/DDBJ whole genome shotgun (WGS) entry which is preliminary data.</text>
</comment>
<evidence type="ECO:0000256" key="2">
    <source>
        <dbReference type="ARBA" id="ARBA00022603"/>
    </source>
</evidence>
<dbReference type="NCBIfam" id="TIGR03197">
    <property type="entry name" value="MnmC_Cterm"/>
    <property type="match status" value="1"/>
</dbReference>
<evidence type="ECO:0000256" key="8">
    <source>
        <dbReference type="ARBA" id="ARBA00023002"/>
    </source>
</evidence>
<evidence type="ECO:0000256" key="7">
    <source>
        <dbReference type="ARBA" id="ARBA00022827"/>
    </source>
</evidence>
<dbReference type="AlphaFoldDB" id="A0A2M8S0S8"/>
<keyword evidence="14" id="KW-1185">Reference proteome</keyword>
<dbReference type="EC" id="1.5.-.-" evidence="10"/>
<dbReference type="GO" id="GO:0050660">
    <property type="term" value="F:flavin adenine dinucleotide binding"/>
    <property type="evidence" value="ECO:0007669"/>
    <property type="project" value="UniProtKB-UniRule"/>
</dbReference>
<dbReference type="InterPro" id="IPR006076">
    <property type="entry name" value="FAD-dep_OxRdtase"/>
</dbReference>
<dbReference type="Gene3D" id="3.40.50.150">
    <property type="entry name" value="Vaccinia Virus protein VP39"/>
    <property type="match status" value="1"/>
</dbReference>
<feature type="region of interest" description="tRNA (mnm(5)s(2)U34)-methyltransferase" evidence="10">
    <location>
        <begin position="1"/>
        <end position="241"/>
    </location>
</feature>
<comment type="similarity">
    <text evidence="10">In the C-terminal section; belongs to the DAO family.</text>
</comment>
<comment type="subcellular location">
    <subcellularLocation>
        <location evidence="10">Cytoplasm</location>
    </subcellularLocation>
</comment>
<proteinExistence type="inferred from homology"/>
<protein>
    <recommendedName>
        <fullName evidence="10">tRNA 5-methylaminomethyl-2-thiouridine biosynthesis bifunctional protein MnmC</fullName>
        <shortName evidence="10">tRNA mnm(5)s(2)U biosynthesis bifunctional protein</shortName>
    </recommendedName>
    <domain>
        <recommendedName>
            <fullName evidence="10">tRNA (mnm(5)s(2)U34)-methyltransferase</fullName>
            <ecNumber evidence="10">2.1.1.61</ecNumber>
        </recommendedName>
    </domain>
    <domain>
        <recommendedName>
            <fullName evidence="10">FAD-dependent cmnm(5)s(2)U34 oxidoreductase</fullName>
            <ecNumber evidence="10">1.5.-.-</ecNumber>
        </recommendedName>
    </domain>
</protein>
<feature type="domain" description="MnmC-like methyltransferase" evidence="12">
    <location>
        <begin position="116"/>
        <end position="240"/>
    </location>
</feature>
<dbReference type="SUPFAM" id="SSF51905">
    <property type="entry name" value="FAD/NAD(P)-binding domain"/>
    <property type="match status" value="1"/>
</dbReference>
<dbReference type="PANTHER" id="PTHR13847:SF283">
    <property type="entry name" value="TRNA 5-METHYLAMINOMETHYL-2-THIOURIDINE BIOSYNTHESIS BIFUNCTIONAL PROTEIN MNMC"/>
    <property type="match status" value="1"/>
</dbReference>
<evidence type="ECO:0000256" key="9">
    <source>
        <dbReference type="ARBA" id="ARBA00023268"/>
    </source>
</evidence>
<dbReference type="InterPro" id="IPR036188">
    <property type="entry name" value="FAD/NAD-bd_sf"/>
</dbReference>
<dbReference type="InterPro" id="IPR017610">
    <property type="entry name" value="tRNA_S-uridine_synth_MnmC_C"/>
</dbReference>
<evidence type="ECO:0000313" key="14">
    <source>
        <dbReference type="Proteomes" id="UP000229329"/>
    </source>
</evidence>
<dbReference type="InterPro" id="IPR029063">
    <property type="entry name" value="SAM-dependent_MTases_sf"/>
</dbReference>
<keyword evidence="1 10" id="KW-0963">Cytoplasm</keyword>
<dbReference type="EMBL" id="PHHA01000021">
    <property type="protein sequence ID" value="PJG84761.1"/>
    <property type="molecule type" value="Genomic_DNA"/>
</dbReference>
<sequence length="677" mass="77287">MRQLQSINLDFNQSNTPVSPQFDDVYFNNQDGLAESRYVFQEGNQLWERWLNFSHSVFIIGETGFGTGLNFLAVTHLFREFRQQYTQHPLKRLFFISFEKYPIALEQLKIIHQHYPEFSTLTHQLQQNWIEPIEGCYRFHFAETTLDIWFGEISEQLPQLGDYMNNKVDAWFLDGFSPAKNPDMWNTAVYQQLFRLTKPDGTLATFTAASHVRKGLELVGFTLSKRKGFGKKREMLVGKKSENHTALPPHFPWQLPQSAVNLSQDFRIAIIGGGIASMFTALSLLQRQAKITLYCEDPEVALNASGNKQGAIYPQLSDDDERNIRFYVHAFAYANQQLRWAESNHISFEHDFCGVALCAYNTKTAEKLAKIAQYGWSPNFYQSLSQAKLSEKAGLPLPCGGGFFPQGGWLAPRQLVQNLSKYLQSHGVEIKFLQKITALSSKQSGWILHNQHHDSFYHDAVIIANGYQLNQFEQTQHLPTYAVRGQVSQIPTSDNLLKLNTVLCYDGYLTPVDQEKRSHCLGASHVRNNDSRAFSQIEQLENQQKIQQNLAHVAWTLDIDTSDNIARQGIRCSVRDRIAMMGNAPNFMQQIEDYRDLYNLRRRRQAIKNAANFDNLFIIGALGSRGLTSAPLLGETLASLIYGEPLPLSEDILHALNPNRSWIRKLLKGNRINNPSK</sequence>
<evidence type="ECO:0000256" key="4">
    <source>
        <dbReference type="ARBA" id="ARBA00022679"/>
    </source>
</evidence>
<accession>A0A2M8S0S8</accession>